<comment type="caution">
    <text evidence="19">The sequence shown here is derived from an EMBL/GenBank/DDBJ whole genome shotgun (WGS) entry which is preliminary data.</text>
</comment>
<evidence type="ECO:0000256" key="10">
    <source>
        <dbReference type="ARBA" id="ARBA00022837"/>
    </source>
</evidence>
<reference evidence="19 20" key="1">
    <citation type="submission" date="2016-11" db="EMBL/GenBank/DDBJ databases">
        <title>The macronuclear genome of Stentor coeruleus: a giant cell with tiny introns.</title>
        <authorList>
            <person name="Slabodnick M."/>
            <person name="Ruby J.G."/>
            <person name="Reiff S.B."/>
            <person name="Swart E.C."/>
            <person name="Gosai S."/>
            <person name="Prabakaran S."/>
            <person name="Witkowska E."/>
            <person name="Larue G.E."/>
            <person name="Fisher S."/>
            <person name="Freeman R.M."/>
            <person name="Gunawardena J."/>
            <person name="Chu W."/>
            <person name="Stover N.A."/>
            <person name="Gregory B.D."/>
            <person name="Nowacki M."/>
            <person name="Derisi J."/>
            <person name="Roy S.W."/>
            <person name="Marshall W.F."/>
            <person name="Sood P."/>
        </authorList>
    </citation>
    <scope>NUCLEOTIDE SEQUENCE [LARGE SCALE GENOMIC DNA]</scope>
    <source>
        <strain evidence="19">WM001</strain>
    </source>
</reference>
<keyword evidence="11 15" id="KW-0067">ATP-binding</keyword>
<gene>
    <name evidence="19" type="ORF">SteCoe_25347</name>
</gene>
<dbReference type="Pfam" id="PF00069">
    <property type="entry name" value="Pkinase"/>
    <property type="match status" value="1"/>
</dbReference>
<feature type="binding site" evidence="15">
    <location>
        <position position="77"/>
    </location>
    <ligand>
        <name>ATP</name>
        <dbReference type="ChEBI" id="CHEBI:30616"/>
    </ligand>
</feature>
<keyword evidence="20" id="KW-1185">Reference proteome</keyword>
<dbReference type="EC" id="2.7.11.1" evidence="3"/>
<comment type="catalytic activity">
    <reaction evidence="13">
        <text>L-threonyl-[protein] + ATP = O-phospho-L-threonyl-[protein] + ADP + H(+)</text>
        <dbReference type="Rhea" id="RHEA:46608"/>
        <dbReference type="Rhea" id="RHEA-COMP:11060"/>
        <dbReference type="Rhea" id="RHEA-COMP:11605"/>
        <dbReference type="ChEBI" id="CHEBI:15378"/>
        <dbReference type="ChEBI" id="CHEBI:30013"/>
        <dbReference type="ChEBI" id="CHEBI:30616"/>
        <dbReference type="ChEBI" id="CHEBI:61977"/>
        <dbReference type="ChEBI" id="CHEBI:456216"/>
        <dbReference type="EC" id="2.7.11.1"/>
    </reaction>
</comment>
<dbReference type="SUPFAM" id="SSF56112">
    <property type="entry name" value="Protein kinase-like (PK-like)"/>
    <property type="match status" value="1"/>
</dbReference>
<evidence type="ECO:0000256" key="2">
    <source>
        <dbReference type="ARBA" id="ARBA00011245"/>
    </source>
</evidence>
<dbReference type="InterPro" id="IPR008271">
    <property type="entry name" value="Ser/Thr_kinase_AS"/>
</dbReference>
<evidence type="ECO:0000256" key="12">
    <source>
        <dbReference type="ARBA" id="ARBA00024334"/>
    </source>
</evidence>
<keyword evidence="9" id="KW-0418">Kinase</keyword>
<evidence type="ECO:0000256" key="16">
    <source>
        <dbReference type="SAM" id="MobiDB-lite"/>
    </source>
</evidence>
<evidence type="ECO:0000256" key="13">
    <source>
        <dbReference type="ARBA" id="ARBA00047899"/>
    </source>
</evidence>
<dbReference type="Gene3D" id="1.10.238.10">
    <property type="entry name" value="EF-hand"/>
    <property type="match status" value="2"/>
</dbReference>
<dbReference type="InterPro" id="IPR050205">
    <property type="entry name" value="CDPK_Ser/Thr_kinases"/>
</dbReference>
<keyword evidence="5" id="KW-0808">Transferase</keyword>
<dbReference type="GO" id="GO:0005524">
    <property type="term" value="F:ATP binding"/>
    <property type="evidence" value="ECO:0007669"/>
    <property type="project" value="UniProtKB-UniRule"/>
</dbReference>
<keyword evidence="10" id="KW-0106">Calcium</keyword>
<evidence type="ECO:0000256" key="9">
    <source>
        <dbReference type="ARBA" id="ARBA00022777"/>
    </source>
</evidence>
<dbReference type="FunFam" id="3.30.200.20:FF:000315">
    <property type="entry name" value="Calcium-dependent protein kinase 3"/>
    <property type="match status" value="1"/>
</dbReference>
<feature type="domain" description="Protein kinase" evidence="17">
    <location>
        <begin position="48"/>
        <end position="305"/>
    </location>
</feature>
<evidence type="ECO:0000256" key="7">
    <source>
        <dbReference type="ARBA" id="ARBA00022737"/>
    </source>
</evidence>
<dbReference type="Pfam" id="PF13499">
    <property type="entry name" value="EF-hand_7"/>
    <property type="match status" value="2"/>
</dbReference>
<sequence>MGSFCSLGTEVEKQKPKRLASCNCIEDILFSSGLFIQENQSMFSSIYNLISFPIGYGSYGEVWICDHIRSKEKRAVKIIDKLWLSSELIDKKSVLNEVDILKTLDHPNILKIFEYFEDERYYYIVMEYCPEGDLFDELEKVNKYDEDSAAKIMSQIFSAVSYIHNKNIVHRDIKLENILISSRDKNLHIKLIDFNIATFNIGKRLSKFTGTSFYIAPEVIKENYDEKCDVWSCGVIMFLLLTGKFPFDGSSREEILSKISQVNLNLKSVIMENISPAAKNLLELILMKNPKSRYTAKQALEHPWIRVNGCQRTDDKVLKKTLTRMLSITKKPKLKEVFQIFILGQVQENNQELKHLESVFLELDEDRNGVISRSELTDRLCMDMNLVDALKEVERIWKLVDNDGSGNIDYTEFLRAALQEESYVCKENLRKAFYYFDKDRSDTIEKQELMSWLSEGAIIPMEVIENLIEDADANGDGVIDFEEFQDLLIEKIEQEEFEKSAKNEHINDCEESFSLEEDTDIKLS</sequence>
<dbReference type="GO" id="GO:0005509">
    <property type="term" value="F:calcium ion binding"/>
    <property type="evidence" value="ECO:0007669"/>
    <property type="project" value="InterPro"/>
</dbReference>
<dbReference type="CDD" id="cd05117">
    <property type="entry name" value="STKc_CAMK"/>
    <property type="match status" value="1"/>
</dbReference>
<dbReference type="GO" id="GO:0004674">
    <property type="term" value="F:protein serine/threonine kinase activity"/>
    <property type="evidence" value="ECO:0007669"/>
    <property type="project" value="UniProtKB-KW"/>
</dbReference>
<evidence type="ECO:0000313" key="19">
    <source>
        <dbReference type="EMBL" id="OMJ75498.1"/>
    </source>
</evidence>
<dbReference type="SMART" id="SM00220">
    <property type="entry name" value="S_TKc"/>
    <property type="match status" value="1"/>
</dbReference>
<feature type="domain" description="EF-hand" evidence="18">
    <location>
        <begin position="351"/>
        <end position="386"/>
    </location>
</feature>
<accession>A0A1R2BFD9</accession>
<feature type="region of interest" description="Disordered" evidence="16">
    <location>
        <begin position="500"/>
        <end position="524"/>
    </location>
</feature>
<dbReference type="Gene3D" id="3.30.200.20">
    <property type="entry name" value="Phosphorylase Kinase, domain 1"/>
    <property type="match status" value="1"/>
</dbReference>
<evidence type="ECO:0000256" key="3">
    <source>
        <dbReference type="ARBA" id="ARBA00012513"/>
    </source>
</evidence>
<evidence type="ECO:0000259" key="18">
    <source>
        <dbReference type="PROSITE" id="PS50222"/>
    </source>
</evidence>
<dbReference type="FunFam" id="1.10.510.10:FF:000571">
    <property type="entry name" value="Maternal embryonic leucine zipper kinase"/>
    <property type="match status" value="1"/>
</dbReference>
<dbReference type="SMART" id="SM00054">
    <property type="entry name" value="EFh"/>
    <property type="match status" value="4"/>
</dbReference>
<protein>
    <recommendedName>
        <fullName evidence="3">non-specific serine/threonine protein kinase</fullName>
        <ecNumber evidence="3">2.7.11.1</ecNumber>
    </recommendedName>
</protein>
<evidence type="ECO:0000256" key="4">
    <source>
        <dbReference type="ARBA" id="ARBA00022527"/>
    </source>
</evidence>
<comment type="catalytic activity">
    <reaction evidence="14">
        <text>L-seryl-[protein] + ATP = O-phospho-L-seryl-[protein] + ADP + H(+)</text>
        <dbReference type="Rhea" id="RHEA:17989"/>
        <dbReference type="Rhea" id="RHEA-COMP:9863"/>
        <dbReference type="Rhea" id="RHEA-COMP:11604"/>
        <dbReference type="ChEBI" id="CHEBI:15378"/>
        <dbReference type="ChEBI" id="CHEBI:29999"/>
        <dbReference type="ChEBI" id="CHEBI:30616"/>
        <dbReference type="ChEBI" id="CHEBI:83421"/>
        <dbReference type="ChEBI" id="CHEBI:456216"/>
        <dbReference type="EC" id="2.7.11.1"/>
    </reaction>
</comment>
<keyword evidence="4" id="KW-0723">Serine/threonine-protein kinase</keyword>
<feature type="domain" description="EF-hand" evidence="18">
    <location>
        <begin position="388"/>
        <end position="423"/>
    </location>
</feature>
<comment type="subunit">
    <text evidence="2">Monomer.</text>
</comment>
<dbReference type="InterPro" id="IPR018247">
    <property type="entry name" value="EF_Hand_1_Ca_BS"/>
</dbReference>
<keyword evidence="8 15" id="KW-0547">Nucleotide-binding</keyword>
<keyword evidence="6" id="KW-0479">Metal-binding</keyword>
<evidence type="ECO:0000256" key="6">
    <source>
        <dbReference type="ARBA" id="ARBA00022723"/>
    </source>
</evidence>
<dbReference type="InterPro" id="IPR011992">
    <property type="entry name" value="EF-hand-dom_pair"/>
</dbReference>
<feature type="domain" description="EF-hand" evidence="18">
    <location>
        <begin position="459"/>
        <end position="494"/>
    </location>
</feature>
<dbReference type="PROSITE" id="PS00108">
    <property type="entry name" value="PROTEIN_KINASE_ST"/>
    <property type="match status" value="1"/>
</dbReference>
<feature type="compositionally biased region" description="Acidic residues" evidence="16">
    <location>
        <begin position="509"/>
        <end position="524"/>
    </location>
</feature>
<evidence type="ECO:0000256" key="5">
    <source>
        <dbReference type="ARBA" id="ARBA00022679"/>
    </source>
</evidence>
<keyword evidence="7" id="KW-0677">Repeat</keyword>
<dbReference type="PROSITE" id="PS00107">
    <property type="entry name" value="PROTEIN_KINASE_ATP"/>
    <property type="match status" value="1"/>
</dbReference>
<dbReference type="PROSITE" id="PS00018">
    <property type="entry name" value="EF_HAND_1"/>
    <property type="match status" value="3"/>
</dbReference>
<evidence type="ECO:0000256" key="15">
    <source>
        <dbReference type="PROSITE-ProRule" id="PRU10141"/>
    </source>
</evidence>
<dbReference type="PROSITE" id="PS50011">
    <property type="entry name" value="PROTEIN_KINASE_DOM"/>
    <property type="match status" value="1"/>
</dbReference>
<evidence type="ECO:0000256" key="8">
    <source>
        <dbReference type="ARBA" id="ARBA00022741"/>
    </source>
</evidence>
<dbReference type="Proteomes" id="UP000187209">
    <property type="component" value="Unassembled WGS sequence"/>
</dbReference>
<dbReference type="CDD" id="cd00051">
    <property type="entry name" value="EFh"/>
    <property type="match status" value="1"/>
</dbReference>
<dbReference type="FunFam" id="1.10.238.10:FF:000003">
    <property type="entry name" value="Calmodulin A"/>
    <property type="match status" value="1"/>
</dbReference>
<comment type="cofactor">
    <cofactor evidence="1">
        <name>Mg(2+)</name>
        <dbReference type="ChEBI" id="CHEBI:18420"/>
    </cofactor>
</comment>
<dbReference type="InterPro" id="IPR017441">
    <property type="entry name" value="Protein_kinase_ATP_BS"/>
</dbReference>
<comment type="similarity">
    <text evidence="12">Belongs to the protein kinase superfamily. Ser/Thr protein kinase family. CDPK subfamily.</text>
</comment>
<dbReference type="InterPro" id="IPR000719">
    <property type="entry name" value="Prot_kinase_dom"/>
</dbReference>
<evidence type="ECO:0000256" key="14">
    <source>
        <dbReference type="ARBA" id="ARBA00048679"/>
    </source>
</evidence>
<evidence type="ECO:0000259" key="17">
    <source>
        <dbReference type="PROSITE" id="PS50011"/>
    </source>
</evidence>
<proteinExistence type="inferred from homology"/>
<name>A0A1R2BFD9_9CILI</name>
<dbReference type="PROSITE" id="PS50222">
    <property type="entry name" value="EF_HAND_2"/>
    <property type="match status" value="3"/>
</dbReference>
<dbReference type="SUPFAM" id="SSF47473">
    <property type="entry name" value="EF-hand"/>
    <property type="match status" value="1"/>
</dbReference>
<dbReference type="OrthoDB" id="346907at2759"/>
<organism evidence="19 20">
    <name type="scientific">Stentor coeruleus</name>
    <dbReference type="NCBI Taxonomy" id="5963"/>
    <lineage>
        <taxon>Eukaryota</taxon>
        <taxon>Sar</taxon>
        <taxon>Alveolata</taxon>
        <taxon>Ciliophora</taxon>
        <taxon>Postciliodesmatophora</taxon>
        <taxon>Heterotrichea</taxon>
        <taxon>Heterotrichida</taxon>
        <taxon>Stentoridae</taxon>
        <taxon>Stentor</taxon>
    </lineage>
</organism>
<dbReference type="EMBL" id="MPUH01000687">
    <property type="protein sequence ID" value="OMJ75498.1"/>
    <property type="molecule type" value="Genomic_DNA"/>
</dbReference>
<dbReference type="InterPro" id="IPR011009">
    <property type="entry name" value="Kinase-like_dom_sf"/>
</dbReference>
<evidence type="ECO:0000256" key="1">
    <source>
        <dbReference type="ARBA" id="ARBA00001946"/>
    </source>
</evidence>
<evidence type="ECO:0000313" key="20">
    <source>
        <dbReference type="Proteomes" id="UP000187209"/>
    </source>
</evidence>
<dbReference type="InterPro" id="IPR002048">
    <property type="entry name" value="EF_hand_dom"/>
</dbReference>
<dbReference type="AlphaFoldDB" id="A0A1R2BFD9"/>
<dbReference type="Gene3D" id="1.10.510.10">
    <property type="entry name" value="Transferase(Phosphotransferase) domain 1"/>
    <property type="match status" value="1"/>
</dbReference>
<dbReference type="PANTHER" id="PTHR24349">
    <property type="entry name" value="SERINE/THREONINE-PROTEIN KINASE"/>
    <property type="match status" value="1"/>
</dbReference>
<evidence type="ECO:0000256" key="11">
    <source>
        <dbReference type="ARBA" id="ARBA00022840"/>
    </source>
</evidence>